<dbReference type="GO" id="GO:0030163">
    <property type="term" value="P:protein catabolic process"/>
    <property type="evidence" value="ECO:0007669"/>
    <property type="project" value="InterPro"/>
</dbReference>
<keyword evidence="6" id="KW-1185">Reference proteome</keyword>
<dbReference type="AlphaFoldDB" id="A0A2S4JX77"/>
<sequence length="276" mass="30714">MTPLFLLDREEFLPEVPRILDLEGGEFCLSSRMDAEMIAACCSRGYLPMAIRPGGRPLLLIKCHRQRMVLDFRDLHVSRSTRRRARREELFLSVDRDLPAIFRGIARQHRENWLIPVFQEALLELHRTPLKGVSLHGVALRTGDGQVVAGEVGYRCGSAYTSLSGFHDRPGAGSVQIASLARFLERQGFRFWDLGMAIDYKYQLGARPQERSVFLGRYEEAAREAPAPLPRGAWAADVLLEGKSPVLASDPSGVPRQVRSGATVPGEPGVPGEDRV</sequence>
<reference evidence="6" key="1">
    <citation type="submission" date="2015-12" db="EMBL/GenBank/DDBJ databases">
        <authorList>
            <person name="Lodha T.D."/>
            <person name="Chintalapati S."/>
            <person name="Chintalapati V.R."/>
            <person name="Sravanthi T."/>
        </authorList>
    </citation>
    <scope>NUCLEOTIDE SEQUENCE [LARGE SCALE GENOMIC DNA]</scope>
    <source>
        <strain evidence="6">JC133</strain>
    </source>
</reference>
<keyword evidence="3" id="KW-0012">Acyltransferase</keyword>
<evidence type="ECO:0000256" key="2">
    <source>
        <dbReference type="ARBA" id="ARBA00022679"/>
    </source>
</evidence>
<dbReference type="EMBL" id="LPWH01000049">
    <property type="protein sequence ID" value="POR04111.1"/>
    <property type="molecule type" value="Genomic_DNA"/>
</dbReference>
<dbReference type="Gene3D" id="3.40.630.70">
    <property type="entry name" value="Leucyl/phenylalanyl-tRNA-protein transferase, C-terminal domain"/>
    <property type="match status" value="1"/>
</dbReference>
<dbReference type="PANTHER" id="PTHR30098">
    <property type="entry name" value="LEUCYL/PHENYLALANYL-TRNA--PROTEIN TRANSFERASE"/>
    <property type="match status" value="1"/>
</dbReference>
<comment type="caution">
    <text evidence="5">The sequence shown here is derived from an EMBL/GenBank/DDBJ whole genome shotgun (WGS) entry which is preliminary data.</text>
</comment>
<keyword evidence="2" id="KW-0808">Transferase</keyword>
<evidence type="ECO:0000256" key="1">
    <source>
        <dbReference type="ARBA" id="ARBA00022490"/>
    </source>
</evidence>
<protein>
    <recommendedName>
        <fullName evidence="7">Leucyl/phenylalanyl-tRNA--protein transferase</fullName>
    </recommendedName>
</protein>
<dbReference type="InterPro" id="IPR042203">
    <property type="entry name" value="Leu/Phe-tRNA_Trfase_C"/>
</dbReference>
<dbReference type="PANTHER" id="PTHR30098:SF2">
    <property type="entry name" value="LEUCYL_PHENYLALANYL-TRNA--PROTEIN TRANSFERASE"/>
    <property type="match status" value="1"/>
</dbReference>
<dbReference type="InterPro" id="IPR004616">
    <property type="entry name" value="Leu/Phe-tRNA_Trfase"/>
</dbReference>
<dbReference type="GO" id="GO:0005737">
    <property type="term" value="C:cytoplasm"/>
    <property type="evidence" value="ECO:0007669"/>
    <property type="project" value="TreeGrafter"/>
</dbReference>
<dbReference type="Proteomes" id="UP000237350">
    <property type="component" value="Unassembled WGS sequence"/>
</dbReference>
<evidence type="ECO:0000313" key="6">
    <source>
        <dbReference type="Proteomes" id="UP000237350"/>
    </source>
</evidence>
<dbReference type="GO" id="GO:0008914">
    <property type="term" value="F:leucyl-tRNA--protein transferase activity"/>
    <property type="evidence" value="ECO:0007669"/>
    <property type="project" value="InterPro"/>
</dbReference>
<organism evidence="5 6">
    <name type="scientific">Alkalispirochaeta sphaeroplastigenens</name>
    <dbReference type="NCBI Taxonomy" id="1187066"/>
    <lineage>
        <taxon>Bacteria</taxon>
        <taxon>Pseudomonadati</taxon>
        <taxon>Spirochaetota</taxon>
        <taxon>Spirochaetia</taxon>
        <taxon>Spirochaetales</taxon>
        <taxon>Spirochaetaceae</taxon>
        <taxon>Alkalispirochaeta</taxon>
    </lineage>
</organism>
<evidence type="ECO:0000256" key="3">
    <source>
        <dbReference type="ARBA" id="ARBA00023315"/>
    </source>
</evidence>
<feature type="region of interest" description="Disordered" evidence="4">
    <location>
        <begin position="246"/>
        <end position="276"/>
    </location>
</feature>
<name>A0A2S4JX77_9SPIO</name>
<keyword evidence="1" id="KW-0963">Cytoplasm</keyword>
<proteinExistence type="predicted"/>
<dbReference type="RefSeq" id="WP_181015349.1">
    <property type="nucleotide sequence ID" value="NZ_LPWH01000049.1"/>
</dbReference>
<gene>
    <name evidence="5" type="ORF">AU468_03830</name>
</gene>
<accession>A0A2S4JX77</accession>
<evidence type="ECO:0008006" key="7">
    <source>
        <dbReference type="Google" id="ProtNLM"/>
    </source>
</evidence>
<dbReference type="InterPro" id="IPR016181">
    <property type="entry name" value="Acyl_CoA_acyltransferase"/>
</dbReference>
<evidence type="ECO:0000256" key="4">
    <source>
        <dbReference type="SAM" id="MobiDB-lite"/>
    </source>
</evidence>
<dbReference type="Pfam" id="PF03588">
    <property type="entry name" value="Leu_Phe_trans"/>
    <property type="match status" value="1"/>
</dbReference>
<dbReference type="SUPFAM" id="SSF55729">
    <property type="entry name" value="Acyl-CoA N-acyltransferases (Nat)"/>
    <property type="match status" value="1"/>
</dbReference>
<evidence type="ECO:0000313" key="5">
    <source>
        <dbReference type="EMBL" id="POR04111.1"/>
    </source>
</evidence>